<evidence type="ECO:0000313" key="2">
    <source>
        <dbReference type="EMBL" id="MBB4767436.1"/>
    </source>
</evidence>
<keyword evidence="1" id="KW-0472">Membrane</keyword>
<evidence type="ECO:0000313" key="3">
    <source>
        <dbReference type="Proteomes" id="UP000578112"/>
    </source>
</evidence>
<keyword evidence="1" id="KW-0812">Transmembrane</keyword>
<feature type="transmembrane region" description="Helical" evidence="1">
    <location>
        <begin position="7"/>
        <end position="29"/>
    </location>
</feature>
<accession>A0A7W7MUF9</accession>
<organism evidence="2 3">
    <name type="scientific">Actinoplanes digitatis</name>
    <dbReference type="NCBI Taxonomy" id="1868"/>
    <lineage>
        <taxon>Bacteria</taxon>
        <taxon>Bacillati</taxon>
        <taxon>Actinomycetota</taxon>
        <taxon>Actinomycetes</taxon>
        <taxon>Micromonosporales</taxon>
        <taxon>Micromonosporaceae</taxon>
        <taxon>Actinoplanes</taxon>
    </lineage>
</organism>
<keyword evidence="3" id="KW-1185">Reference proteome</keyword>
<evidence type="ECO:0000256" key="1">
    <source>
        <dbReference type="SAM" id="Phobius"/>
    </source>
</evidence>
<proteinExistence type="predicted"/>
<dbReference type="AlphaFoldDB" id="A0A7W7MUF9"/>
<dbReference type="RefSeq" id="WP_184998449.1">
    <property type="nucleotide sequence ID" value="NZ_BOMK01000076.1"/>
</dbReference>
<feature type="transmembrane region" description="Helical" evidence="1">
    <location>
        <begin position="35"/>
        <end position="57"/>
    </location>
</feature>
<protein>
    <submittedName>
        <fullName evidence="2">Uncharacterized protein</fullName>
    </submittedName>
</protein>
<dbReference type="EMBL" id="JACHNH010000001">
    <property type="protein sequence ID" value="MBB4767436.1"/>
    <property type="molecule type" value="Genomic_DNA"/>
</dbReference>
<keyword evidence="1" id="KW-1133">Transmembrane helix</keyword>
<gene>
    <name evidence="2" type="ORF">BJ971_007992</name>
</gene>
<dbReference type="Proteomes" id="UP000578112">
    <property type="component" value="Unassembled WGS sequence"/>
</dbReference>
<comment type="caution">
    <text evidence="2">The sequence shown here is derived from an EMBL/GenBank/DDBJ whole genome shotgun (WGS) entry which is preliminary data.</text>
</comment>
<reference evidence="2 3" key="1">
    <citation type="submission" date="2020-08" db="EMBL/GenBank/DDBJ databases">
        <title>Sequencing the genomes of 1000 actinobacteria strains.</title>
        <authorList>
            <person name="Klenk H.-P."/>
        </authorList>
    </citation>
    <scope>NUCLEOTIDE SEQUENCE [LARGE SCALE GENOMIC DNA]</scope>
    <source>
        <strain evidence="2 3">DSM 43149</strain>
    </source>
</reference>
<name>A0A7W7MUF9_9ACTN</name>
<sequence>MDERSSGVATVQVTGVWFIVAGLLVGLVAAGNTHVGFLAVAGLLVFVGVGLRIEAAIRDIGGRTRRPNSAGDLKAPAK</sequence>